<feature type="domain" description="TerB N-terminal" evidence="2">
    <location>
        <begin position="57"/>
        <end position="258"/>
    </location>
</feature>
<evidence type="ECO:0000259" key="2">
    <source>
        <dbReference type="Pfam" id="PF13208"/>
    </source>
</evidence>
<reference evidence="4 5" key="1">
    <citation type="submission" date="2011-02" db="EMBL/GenBank/DDBJ databases">
        <authorList>
            <person name="Nelson K.E."/>
            <person name="Sutton G."/>
            <person name="Torralba M."/>
            <person name="Durkin S."/>
            <person name="Harkins D."/>
            <person name="Montgomery R."/>
            <person name="Ziemer C."/>
            <person name="Klaassens E."/>
            <person name="Ocuiv P."/>
            <person name="Morrison M."/>
        </authorList>
    </citation>
    <scope>NUCLEOTIDE SEQUENCE [LARGE SCALE GENOMIC DNA]</scope>
    <source>
        <strain evidence="4 5">8</strain>
    </source>
</reference>
<feature type="region of interest" description="Disordered" evidence="1">
    <location>
        <begin position="404"/>
        <end position="431"/>
    </location>
</feature>
<feature type="domain" description="TerB-C" evidence="3">
    <location>
        <begin position="367"/>
        <end position="499"/>
    </location>
</feature>
<dbReference type="Pfam" id="PF15615">
    <property type="entry name" value="TerB_C"/>
    <property type="match status" value="1"/>
</dbReference>
<evidence type="ECO:0000313" key="5">
    <source>
        <dbReference type="Proteomes" id="UP000004259"/>
    </source>
</evidence>
<accession>E9SHL6</accession>
<gene>
    <name evidence="4" type="ORF">CUS_6950</name>
</gene>
<dbReference type="InterPro" id="IPR025266">
    <property type="entry name" value="TerB_N"/>
</dbReference>
<dbReference type="AlphaFoldDB" id="E9SHL6"/>
<dbReference type="RefSeq" id="WP_002853320.1">
    <property type="nucleotide sequence ID" value="NZ_ADKM02000134.1"/>
</dbReference>
<dbReference type="Proteomes" id="UP000004259">
    <property type="component" value="Unassembled WGS sequence"/>
</dbReference>
<name>E9SHL6_RUMAL</name>
<sequence length="504" mass="58499">MKNIEDLIELIMGDTKLKELSDKIYKDEPILKRASQLVQDVIPKQDTPPKLMEMRRMVYLPEAQWKSREWLFYKQGNFMAGYEDSCTDFVPFEKYSPTYSDMTLPQQRTYFGWRTMVRKGEYPDISLSYIFIYCYEMINLIGVQKRIDAYSNMKMILEHYGELQPKLKTYIEKWLFDMVIYYDLDISLLECSENIIFDKALMTLKSPAEHSEEELFSAMNTLSSYNAERSTFYKTCPEDFAAVAAGSYLELNAYYAAHRQNSLFYKFFGNISTTTHSMFAMSVFCHHRVTKHTVYEIDKVRRYVFSNGLWYCEEYSGKPHSKKKLGDLLRAVDSMMRTKLGFKKSLQCPDITKQMQKVISEQIDKLTERKKREEAAKVEIDLSKLGSIRRAAAITRDKLIVEEEYDDEPTSQPEPTVTAEEEHDDAVQNSTPLNDGEYAFMQAILYGGDCRQAAQKTGSMPSLMADSINEKLYDAFADTVLTFDGDTPVVIEDYEEELKGMILP</sequence>
<dbReference type="Pfam" id="PF13208">
    <property type="entry name" value="TerB_N"/>
    <property type="match status" value="1"/>
</dbReference>
<dbReference type="EMBL" id="ADKM02000134">
    <property type="protein sequence ID" value="EGC01176.1"/>
    <property type="molecule type" value="Genomic_DNA"/>
</dbReference>
<comment type="caution">
    <text evidence="4">The sequence shown here is derived from an EMBL/GenBank/DDBJ whole genome shotgun (WGS) entry which is preliminary data.</text>
</comment>
<dbReference type="OrthoDB" id="2663344at2"/>
<dbReference type="eggNOG" id="ENOG502ZCFF">
    <property type="taxonomic scope" value="Bacteria"/>
</dbReference>
<organism evidence="4 5">
    <name type="scientific">Ruminococcus albus 8</name>
    <dbReference type="NCBI Taxonomy" id="246199"/>
    <lineage>
        <taxon>Bacteria</taxon>
        <taxon>Bacillati</taxon>
        <taxon>Bacillota</taxon>
        <taxon>Clostridia</taxon>
        <taxon>Eubacteriales</taxon>
        <taxon>Oscillospiraceae</taxon>
        <taxon>Ruminococcus</taxon>
    </lineage>
</organism>
<dbReference type="InterPro" id="IPR028932">
    <property type="entry name" value="TerB-C"/>
</dbReference>
<proteinExistence type="predicted"/>
<evidence type="ECO:0000313" key="4">
    <source>
        <dbReference type="EMBL" id="EGC01176.1"/>
    </source>
</evidence>
<protein>
    <submittedName>
        <fullName evidence="4">Conserved domain protein</fullName>
    </submittedName>
</protein>
<keyword evidence="5" id="KW-1185">Reference proteome</keyword>
<dbReference type="STRING" id="246199.CUS_6950"/>
<evidence type="ECO:0000259" key="3">
    <source>
        <dbReference type="Pfam" id="PF15615"/>
    </source>
</evidence>
<evidence type="ECO:0000256" key="1">
    <source>
        <dbReference type="SAM" id="MobiDB-lite"/>
    </source>
</evidence>